<dbReference type="NCBIfam" id="NF011068">
    <property type="entry name" value="PRK14498.1"/>
    <property type="match status" value="1"/>
</dbReference>
<dbReference type="SUPFAM" id="SSF63867">
    <property type="entry name" value="MoeA C-terminal domain-like"/>
    <property type="match status" value="1"/>
</dbReference>
<dbReference type="InterPro" id="IPR036425">
    <property type="entry name" value="MoaB/Mog-like_dom_sf"/>
</dbReference>
<dbReference type="PANTHER" id="PTHR10192:SF5">
    <property type="entry name" value="GEPHYRIN"/>
    <property type="match status" value="1"/>
</dbReference>
<feature type="domain" description="MoaB/Mog" evidence="3">
    <location>
        <begin position="189"/>
        <end position="326"/>
    </location>
</feature>
<dbReference type="InterPro" id="IPR036135">
    <property type="entry name" value="MoeA_linker/N_sf"/>
</dbReference>
<dbReference type="SMART" id="SM00852">
    <property type="entry name" value="MoCF_biosynth"/>
    <property type="match status" value="1"/>
</dbReference>
<reference evidence="4 5" key="2">
    <citation type="journal article" date="2011" name="Stand. Genomic Sci.">
        <title>Complete genome sequence of Desulfurococcus mucosus type strain (O7/1).</title>
        <authorList>
            <person name="Wirth R."/>
            <person name="Chertkov O."/>
            <person name="Held B."/>
            <person name="Lapidus A."/>
            <person name="Nolan M."/>
            <person name="Lucas S."/>
            <person name="Hammon N."/>
            <person name="Deshpande S."/>
            <person name="Cheng J.F."/>
            <person name="Tapia R."/>
            <person name="Han C."/>
            <person name="Goodwin L."/>
            <person name="Pitluck S."/>
            <person name="Liolios K."/>
            <person name="Ioanna P."/>
            <person name="Ivanova N."/>
            <person name="Mavromatis K."/>
            <person name="Mikhailova N."/>
            <person name="Pati A."/>
            <person name="Chen A."/>
            <person name="Palaniappan K."/>
            <person name="Land M."/>
            <person name="Hauser L."/>
            <person name="Chang Y.J."/>
            <person name="Jeffries C.D."/>
            <person name="Bilek Y."/>
            <person name="Hader T."/>
            <person name="Rohde M."/>
            <person name="Spring S."/>
            <person name="Sikorski J."/>
            <person name="Goker M."/>
            <person name="Woyke T."/>
            <person name="Bristow J."/>
            <person name="Eisen J.A."/>
            <person name="Markowitz V."/>
            <person name="Hugenholtz P."/>
            <person name="Kyrpides N.C."/>
            <person name="Klenk H.P."/>
        </authorList>
    </citation>
    <scope>NUCLEOTIDE SEQUENCE [LARGE SCALE GENOMIC DNA]</scope>
    <source>
        <strain evidence="5">ATCC 35584 / DSM 2162 / JCM 9187 / O7/1</strain>
    </source>
</reference>
<dbReference type="GO" id="GO:0061599">
    <property type="term" value="F:molybdopterin molybdotransferase activity"/>
    <property type="evidence" value="ECO:0007669"/>
    <property type="project" value="TreeGrafter"/>
</dbReference>
<keyword evidence="5" id="KW-1185">Reference proteome</keyword>
<sequence length="654" mass="70523" precursor="true">MSRKLFHTLLSISEALEAVKARIPVSPKGVEEVGLSEALGRVLAEDVYAPIDHPPFDRSEVDGYAVRSMDVEWADELSPVELKITGVVGVGEAPATPCRPGEAVEVATGAVVPGGCDSVVMEEYAEASGGTVRIYRSVSPGENVSTAGSDVSAGDLVLLKGTRLSHEHIAVLSGLGVSRVRVYVKPKAAVYSTGNEVVEPGAPLPLGRVYDVNGRLTASYLRELGVDAVFKGLLPDDYGELKKALEDALSQYDLVVTSGGTSAGVGDLVYRVFEDLGEIVVHGLRAKPGKPTVIAVSRGRLLIGLPGFPLSCYMILRGLVKPIVSLMTGARDMELEVEAVLPVKLRKQVGKAWLLPVSLVEGRQGVSAYPVSLSSGSIAALIYSDGYVELPEDTDTVEAGSRVRVRLFRPVEPSSRLNIIGSNDPLLMDILVEAGLAYSSRVLNTGSLAGWHAAARGEADVAPTHLLDEESMTYNRPFLKRFNLVDKAVLVRGFDRLIGIVVAKGNPKNIRSVGDFLRGDVRIVNRVKGSGVRVYMDHLLKKILEAEGKPFKQVGRLVNGYTYEVKTHTAVALAVKQGRADAGIASGYVAEMFDLDFIPLTWEEYDFLVPREKLAKPLVASFLEALKRRELVEKAMRYKGYYRIPGDIGEPLPP</sequence>
<dbReference type="STRING" id="765177.Desmu_0455"/>
<dbReference type="eggNOG" id="arCOG00217">
    <property type="taxonomic scope" value="Archaea"/>
</dbReference>
<dbReference type="GO" id="GO:0005737">
    <property type="term" value="C:cytoplasm"/>
    <property type="evidence" value="ECO:0007669"/>
    <property type="project" value="TreeGrafter"/>
</dbReference>
<dbReference type="InterPro" id="IPR036688">
    <property type="entry name" value="MoeA_C_domain_IV_sf"/>
</dbReference>
<keyword evidence="2" id="KW-0501">Molybdenum cofactor biosynthesis</keyword>
<dbReference type="InterPro" id="IPR024370">
    <property type="entry name" value="PBP_domain"/>
</dbReference>
<comment type="pathway">
    <text evidence="1">Cofactor biosynthesis; molybdopterin biosynthesis.</text>
</comment>
<dbReference type="OrthoDB" id="31371at2157"/>
<dbReference type="InterPro" id="IPR005110">
    <property type="entry name" value="MoeA_linker/N"/>
</dbReference>
<dbReference type="GeneID" id="10153148"/>
<dbReference type="Gene3D" id="3.40.980.10">
    <property type="entry name" value="MoaB/Mog-like domain"/>
    <property type="match status" value="1"/>
</dbReference>
<dbReference type="Pfam" id="PF03454">
    <property type="entry name" value="MoeA_C"/>
    <property type="match status" value="1"/>
</dbReference>
<dbReference type="Gene3D" id="3.40.190.10">
    <property type="entry name" value="Periplasmic binding protein-like II"/>
    <property type="match status" value="1"/>
</dbReference>
<dbReference type="Pfam" id="PF12727">
    <property type="entry name" value="PBP_like"/>
    <property type="match status" value="1"/>
</dbReference>
<dbReference type="SUPFAM" id="SSF53218">
    <property type="entry name" value="Molybdenum cofactor biosynthesis proteins"/>
    <property type="match status" value="1"/>
</dbReference>
<dbReference type="NCBIfam" id="NF045515">
    <property type="entry name" value="Glp_gephyrin"/>
    <property type="match status" value="1"/>
</dbReference>
<reference evidence="5" key="1">
    <citation type="submission" date="2010-11" db="EMBL/GenBank/DDBJ databases">
        <title>The complete genome of Desulfurococcus mucosus DSM 2162.</title>
        <authorList>
            <consortium name="US DOE Joint Genome Institute (JGI-PGF)"/>
            <person name="Lucas S."/>
            <person name="Copeland A."/>
            <person name="Lapidus A."/>
            <person name="Bruce D."/>
            <person name="Goodwin L."/>
            <person name="Pitluck S."/>
            <person name="Kyrpides N."/>
            <person name="Mavromatis K."/>
            <person name="Pagani I."/>
            <person name="Ivanova N."/>
            <person name="Ovchinnikova G."/>
            <person name="Chertkov O."/>
            <person name="Held B."/>
            <person name="Brettin T."/>
            <person name="Detter J.C."/>
            <person name="Tapia R."/>
            <person name="Han C."/>
            <person name="Land M."/>
            <person name="Hauser L."/>
            <person name="Markowitz V."/>
            <person name="Cheng J.-F."/>
            <person name="Hugenholtz P."/>
            <person name="Woyke T."/>
            <person name="Wu D."/>
            <person name="Wirth R."/>
            <person name="Bilek Y."/>
            <person name="Hader T."/>
            <person name="Klenk H.-P."/>
            <person name="Eisen J.A."/>
        </authorList>
    </citation>
    <scope>NUCLEOTIDE SEQUENCE [LARGE SCALE GENOMIC DNA]</scope>
    <source>
        <strain evidence="5">ATCC 35584 / DSM 2162 / JCM 9187 / O7/1</strain>
    </source>
</reference>
<dbReference type="Pfam" id="PF00994">
    <property type="entry name" value="MoCF_biosynth"/>
    <property type="match status" value="1"/>
</dbReference>
<dbReference type="RefSeq" id="WP_013561991.1">
    <property type="nucleotide sequence ID" value="NC_014961.1"/>
</dbReference>
<dbReference type="CDD" id="cd00887">
    <property type="entry name" value="MoeA"/>
    <property type="match status" value="1"/>
</dbReference>
<dbReference type="SUPFAM" id="SSF63882">
    <property type="entry name" value="MoeA N-terminal region -like"/>
    <property type="match status" value="1"/>
</dbReference>
<evidence type="ECO:0000313" key="4">
    <source>
        <dbReference type="EMBL" id="ADV64769.1"/>
    </source>
</evidence>
<gene>
    <name evidence="4" type="ordered locus">Desmu_0455</name>
</gene>
<proteinExistence type="predicted"/>
<dbReference type="Gene3D" id="2.170.190.11">
    <property type="entry name" value="Molybdopterin biosynthesis moea protein, domain 3"/>
    <property type="match status" value="1"/>
</dbReference>
<dbReference type="HOGENOM" id="CLU_010186_3_0_2"/>
<dbReference type="InterPro" id="IPR038987">
    <property type="entry name" value="MoeA-like"/>
</dbReference>
<dbReference type="Pfam" id="PF03453">
    <property type="entry name" value="MoeA_N"/>
    <property type="match status" value="1"/>
</dbReference>
<dbReference type="SUPFAM" id="SSF53850">
    <property type="entry name" value="Periplasmic binding protein-like II"/>
    <property type="match status" value="1"/>
</dbReference>
<evidence type="ECO:0000259" key="3">
    <source>
        <dbReference type="SMART" id="SM00852"/>
    </source>
</evidence>
<dbReference type="UniPathway" id="UPA00344"/>
<dbReference type="NCBIfam" id="TIGR00177">
    <property type="entry name" value="molyb_syn"/>
    <property type="match status" value="1"/>
</dbReference>
<dbReference type="AlphaFoldDB" id="E8R8E3"/>
<dbReference type="InterPro" id="IPR001453">
    <property type="entry name" value="MoaB/Mog_dom"/>
</dbReference>
<dbReference type="EMBL" id="CP002363">
    <property type="protein sequence ID" value="ADV64769.1"/>
    <property type="molecule type" value="Genomic_DNA"/>
</dbReference>
<dbReference type="InterPro" id="IPR005111">
    <property type="entry name" value="MoeA_C_domain_IV"/>
</dbReference>
<dbReference type="KEGG" id="dmu:Desmu_0455"/>
<dbReference type="PANTHER" id="PTHR10192">
    <property type="entry name" value="MOLYBDOPTERIN BIOSYNTHESIS PROTEIN"/>
    <property type="match status" value="1"/>
</dbReference>
<dbReference type="Gene3D" id="3.90.105.10">
    <property type="entry name" value="Molybdopterin biosynthesis moea protein, domain 2"/>
    <property type="match status" value="1"/>
</dbReference>
<protein>
    <submittedName>
        <fullName evidence="4">Molybdopterin molybdochelatase</fullName>
    </submittedName>
</protein>
<evidence type="ECO:0000313" key="5">
    <source>
        <dbReference type="Proteomes" id="UP000001068"/>
    </source>
</evidence>
<name>E8R8E3_DESM0</name>
<dbReference type="Gene3D" id="2.40.340.10">
    <property type="entry name" value="MoeA, C-terminal, domain IV"/>
    <property type="match status" value="1"/>
</dbReference>
<evidence type="ECO:0000256" key="1">
    <source>
        <dbReference type="ARBA" id="ARBA00005046"/>
    </source>
</evidence>
<dbReference type="GO" id="GO:0006777">
    <property type="term" value="P:Mo-molybdopterin cofactor biosynthetic process"/>
    <property type="evidence" value="ECO:0007669"/>
    <property type="project" value="UniProtKB-KW"/>
</dbReference>
<evidence type="ECO:0000256" key="2">
    <source>
        <dbReference type="ARBA" id="ARBA00023150"/>
    </source>
</evidence>
<organism evidence="4 5">
    <name type="scientific">Desulfurococcus mucosus (strain ATCC 35584 / DSM 2162 / JCM 9187 / O7/1)</name>
    <dbReference type="NCBI Taxonomy" id="765177"/>
    <lineage>
        <taxon>Archaea</taxon>
        <taxon>Thermoproteota</taxon>
        <taxon>Thermoprotei</taxon>
        <taxon>Desulfurococcales</taxon>
        <taxon>Desulfurococcaceae</taxon>
        <taxon>Desulfurococcus</taxon>
    </lineage>
</organism>
<accession>E8R8E3</accession>
<dbReference type="Proteomes" id="UP000001068">
    <property type="component" value="Chromosome"/>
</dbReference>